<dbReference type="AlphaFoldDB" id="A0AA95K2A1"/>
<gene>
    <name evidence="1" type="ORF">QE207_05120</name>
    <name evidence="2" type="ORF">QE207_09325</name>
</gene>
<dbReference type="Proteomes" id="UP001177597">
    <property type="component" value="Chromosome"/>
</dbReference>
<evidence type="ECO:0000313" key="3">
    <source>
        <dbReference type="Proteomes" id="UP001177597"/>
    </source>
</evidence>
<name>A0AA95K2A1_9GAMM</name>
<dbReference type="RefSeq" id="WP_280629673.1">
    <property type="nucleotide sequence ID" value="NZ_CP123498.1"/>
</dbReference>
<accession>A0AA95K2A1</accession>
<sequence>MSDKQVPVKLQTFMYFIFKHLTNTQDLDEFLEECDITADEYLEIEEWFRNLGINLLSP</sequence>
<proteinExistence type="predicted"/>
<protein>
    <recommendedName>
        <fullName evidence="4">EF-hand domain-containing protein</fullName>
    </recommendedName>
</protein>
<evidence type="ECO:0008006" key="4">
    <source>
        <dbReference type="Google" id="ProtNLM"/>
    </source>
</evidence>
<evidence type="ECO:0000313" key="2">
    <source>
        <dbReference type="EMBL" id="WGL96706.1"/>
    </source>
</evidence>
<dbReference type="EMBL" id="CP123498">
    <property type="protein sequence ID" value="WGL95968.1"/>
    <property type="molecule type" value="Genomic_DNA"/>
</dbReference>
<reference evidence="2" key="1">
    <citation type="submission" date="2023-04" db="EMBL/GenBank/DDBJ databases">
        <title>Genome dynamics across the evolutionary transition to endosymbiosis.</title>
        <authorList>
            <person name="Siozios S."/>
            <person name="Nadal-Jimenez P."/>
            <person name="Azagi T."/>
            <person name="Sprong H."/>
            <person name="Frost C.L."/>
            <person name="Parratt S.R."/>
            <person name="Taylor G."/>
            <person name="Brettell L."/>
            <person name="Lew K.C."/>
            <person name="Croft L."/>
            <person name="King K.C."/>
            <person name="Brockhurst M.A."/>
            <person name="Hypsa V."/>
            <person name="Novakova E."/>
            <person name="Darby A.C."/>
            <person name="Hurst G.D.D."/>
        </authorList>
    </citation>
    <scope>NUCLEOTIDE SEQUENCE</scope>
    <source>
        <strain evidence="2">AIh</strain>
    </source>
</reference>
<dbReference type="InterPro" id="IPR011992">
    <property type="entry name" value="EF-hand-dom_pair"/>
</dbReference>
<dbReference type="SUPFAM" id="SSF47473">
    <property type="entry name" value="EF-hand"/>
    <property type="match status" value="1"/>
</dbReference>
<evidence type="ECO:0000313" key="1">
    <source>
        <dbReference type="EMBL" id="WGL95968.1"/>
    </source>
</evidence>
<organism evidence="2 3">
    <name type="scientific">Arsenophonus nasoniae</name>
    <name type="common">son-killer infecting Nasonia vitripennis</name>
    <dbReference type="NCBI Taxonomy" id="638"/>
    <lineage>
        <taxon>Bacteria</taxon>
        <taxon>Pseudomonadati</taxon>
        <taxon>Pseudomonadota</taxon>
        <taxon>Gammaproteobacteria</taxon>
        <taxon>Enterobacterales</taxon>
        <taxon>Morganellaceae</taxon>
        <taxon>Arsenophonus</taxon>
    </lineage>
</organism>
<dbReference type="EMBL" id="CP123498">
    <property type="protein sequence ID" value="WGL96706.1"/>
    <property type="molecule type" value="Genomic_DNA"/>
</dbReference>